<sequence>MTLRHLLLFSGLIIGMSASTQTAHAATDWMNPLNNTTYTAPPDITSGTAGYVPFGDSFTTLGTSKLITQTAGGTTQNVGLAVTQAANNQNGAIWSKSPIFDLTKQHQSVSMNVLLQQSSLASGDGMTLALSGKKPSAPLTPGAQLGVWAGEYNSTNADTSDYLKAALPSSTIVTLDTHFDKTLDGKLPGNKTNQYIGLAYPGLANSYYFASNTNSTSTSDKYIGQINFNNVQTGMKKIPYSSGVYLASPASEPVWHNFDVVWDRDADNSGGTLTYRVSNTDKDQASGVSVNTVHWTNSDITTIFGTNNVYVGFTGSTSTTANEDAIVSFHSIPGTVNASGTVKLTKGTTAVTASTQLRPSDQLAYNYNVTYDNSSSANWPSANGQSLSIKLTKNKYFLPTSTHITVTYGDGSTGTATLATSRKDPATIILSGIKGFTKGTSGSIKFVIPMNVGPIDKTDLPITQSRTYSDDAGIIIGDNAQIHLQNTDTTATDPFSVGYTLFNTGLTYVPASPTLSQVPSLAFINLHSLISGGSANPSVIELSTGKFTSTDLPEFQNVNDLNDPTTGLATVDDQLVAMQSPDNEQAKLTVDSSATSKWRLAVSVSPFTSDAGPFSSHAHIAFFNTTGASADNSPVSYWPSNTAPVSVADNNQSTDIMNSDSAKLISSNTTPKAGFDVGAGSVLAILHFDDKMPLVQRGTYQSTAVWSLTVAP</sequence>
<dbReference type="Proteomes" id="UP000050969">
    <property type="component" value="Unassembled WGS sequence"/>
</dbReference>
<name>A0A0R2MTE6_9LACO</name>
<dbReference type="SUPFAM" id="SSF49899">
    <property type="entry name" value="Concanavalin A-like lectins/glucanases"/>
    <property type="match status" value="1"/>
</dbReference>
<dbReference type="RefSeq" id="WP_056992790.1">
    <property type="nucleotide sequence ID" value="NZ_JQCE01000027.1"/>
</dbReference>
<reference evidence="2 3" key="1">
    <citation type="journal article" date="2015" name="Genome Announc.">
        <title>Expanding the biotechnology potential of lactobacilli through comparative genomics of 213 strains and associated genera.</title>
        <authorList>
            <person name="Sun Z."/>
            <person name="Harris H.M."/>
            <person name="McCann A."/>
            <person name="Guo C."/>
            <person name="Argimon S."/>
            <person name="Zhang W."/>
            <person name="Yang X."/>
            <person name="Jeffery I.B."/>
            <person name="Cooney J.C."/>
            <person name="Kagawa T.F."/>
            <person name="Liu W."/>
            <person name="Song Y."/>
            <person name="Salvetti E."/>
            <person name="Wrobel A."/>
            <person name="Rasinkangas P."/>
            <person name="Parkhill J."/>
            <person name="Rea M.C."/>
            <person name="O'Sullivan O."/>
            <person name="Ritari J."/>
            <person name="Douillard F.P."/>
            <person name="Paul Ross R."/>
            <person name="Yang R."/>
            <person name="Briner A.E."/>
            <person name="Felis G.E."/>
            <person name="de Vos W.M."/>
            <person name="Barrangou R."/>
            <person name="Klaenhammer T.R."/>
            <person name="Caufield P.W."/>
            <person name="Cui Y."/>
            <person name="Zhang H."/>
            <person name="O'Toole P.W."/>
        </authorList>
    </citation>
    <scope>NUCLEOTIDE SEQUENCE [LARGE SCALE GENOMIC DNA]</scope>
    <source>
        <strain evidence="2 3">DSM 24301</strain>
    </source>
</reference>
<evidence type="ECO:0000256" key="1">
    <source>
        <dbReference type="SAM" id="SignalP"/>
    </source>
</evidence>
<dbReference type="AlphaFoldDB" id="A0A0R2MTE6"/>
<feature type="chain" id="PRO_5006420705" description="WxL domain-containing protein" evidence="1">
    <location>
        <begin position="26"/>
        <end position="712"/>
    </location>
</feature>
<feature type="signal peptide" evidence="1">
    <location>
        <begin position="1"/>
        <end position="25"/>
    </location>
</feature>
<comment type="caution">
    <text evidence="2">The sequence shown here is derived from an EMBL/GenBank/DDBJ whole genome shotgun (WGS) entry which is preliminary data.</text>
</comment>
<dbReference type="PATRIC" id="fig|1293598.4.peg.623"/>
<evidence type="ECO:0008006" key="4">
    <source>
        <dbReference type="Google" id="ProtNLM"/>
    </source>
</evidence>
<dbReference type="Gene3D" id="2.60.120.200">
    <property type="match status" value="1"/>
</dbReference>
<accession>A0A0R2MTE6</accession>
<organism evidence="2 3">
    <name type="scientific">Lacticaseibacillus saniviri JCM 17471 = DSM 24301</name>
    <dbReference type="NCBI Taxonomy" id="1293598"/>
    <lineage>
        <taxon>Bacteria</taxon>
        <taxon>Bacillati</taxon>
        <taxon>Bacillota</taxon>
        <taxon>Bacilli</taxon>
        <taxon>Lactobacillales</taxon>
        <taxon>Lactobacillaceae</taxon>
        <taxon>Lacticaseibacillus</taxon>
    </lineage>
</organism>
<dbReference type="EMBL" id="JQCE01000027">
    <property type="protein sequence ID" value="KRO16894.1"/>
    <property type="molecule type" value="Genomic_DNA"/>
</dbReference>
<gene>
    <name evidence="2" type="ORF">IV56_GL000581</name>
</gene>
<evidence type="ECO:0000313" key="3">
    <source>
        <dbReference type="Proteomes" id="UP000050969"/>
    </source>
</evidence>
<proteinExistence type="predicted"/>
<dbReference type="STRING" id="1293598.IV56_GL000581"/>
<evidence type="ECO:0000313" key="2">
    <source>
        <dbReference type="EMBL" id="KRO16894.1"/>
    </source>
</evidence>
<keyword evidence="1" id="KW-0732">Signal</keyword>
<dbReference type="InterPro" id="IPR013320">
    <property type="entry name" value="ConA-like_dom_sf"/>
</dbReference>
<keyword evidence="3" id="KW-1185">Reference proteome</keyword>
<protein>
    <recommendedName>
        <fullName evidence="4">WxL domain-containing protein</fullName>
    </recommendedName>
</protein>